<feature type="compositionally biased region" description="Acidic residues" evidence="1">
    <location>
        <begin position="597"/>
        <end position="614"/>
    </location>
</feature>
<gene>
    <name evidence="2" type="ORF">C1SCF055_LOCUS21448</name>
</gene>
<feature type="region of interest" description="Disordered" evidence="1">
    <location>
        <begin position="251"/>
        <end position="276"/>
    </location>
</feature>
<dbReference type="Proteomes" id="UP001152797">
    <property type="component" value="Unassembled WGS sequence"/>
</dbReference>
<dbReference type="AlphaFoldDB" id="A0A9P1CM38"/>
<dbReference type="EMBL" id="CAMXCT020002001">
    <property type="protein sequence ID" value="CAL1148207.1"/>
    <property type="molecule type" value="Genomic_DNA"/>
</dbReference>
<sequence length="713" mass="79430">MSLLKFDTLRSMAAIALKEYVSMANGETPLCLKGWRIAAPGNFRPVLMYWPCVAEAVPCVRGWEWPYRLAKILDPHVPFESQVDLVRQFLSARDCCCDKGFSIPLQQFMKDRGSFGENQHGAESLLPGGPLCHIVRLLSMRKLINAQIETNFARASAQRRTTQGRGHGITTMVAKFMLGELQKEHYRARLAAETAQAEQLQDGGQEEQPPGAYNGFTLLLKDRLQSMVSYPGESRQQAISRTWNETSQHWASSSHEFKEEQSRAAKQRNALARQKHSEVLAEGRGDSSLVPHRQTLDFDTSGLADDKYAIAESILEAERKSCPGWMQTKHVEFEREHGQLMQLAEEAESDAEDETHGEFCQCPIDLCARDAERLDDYQTWFHQCREVLRVCRNTRKAKGFVPDHPLVVVIPPDVEGIHDLKCGDEVYLFAKVAFSPFDATLVKLKLERLGLGGHDSPSPWVARMHPTNEGLPDMMSLDLFLKQCCESFDGESDKLQILHYSGGRKFGELDIQSMEAIEQALRRAAPEVVARDADLEEEQRAAKKRSDLLRKVLDAGTDKNPKHAKAKPKAGTVPRPKAVKKPTKQTHSKKSHREGQDPDDSEDHPAEEDEDPDEPGFSGAMHRTIEREWAGALEGDLPQASSSSSSSSSHGPGHPPVQDQPVQGQPIQQPAAGSTLPWKDSSGYCFLPKDGNAKGTHLGAQLSTLNSTRLPWP</sequence>
<reference evidence="2" key="1">
    <citation type="submission" date="2022-10" db="EMBL/GenBank/DDBJ databases">
        <authorList>
            <person name="Chen Y."/>
            <person name="Dougan E. K."/>
            <person name="Chan C."/>
            <person name="Rhodes N."/>
            <person name="Thang M."/>
        </authorList>
    </citation>
    <scope>NUCLEOTIDE SEQUENCE</scope>
</reference>
<comment type="caution">
    <text evidence="2">The sequence shown here is derived from an EMBL/GenBank/DDBJ whole genome shotgun (WGS) entry which is preliminary data.</text>
</comment>
<accession>A0A9P1CM38</accession>
<evidence type="ECO:0000313" key="4">
    <source>
        <dbReference type="Proteomes" id="UP001152797"/>
    </source>
</evidence>
<feature type="region of interest" description="Disordered" evidence="1">
    <location>
        <begin position="553"/>
        <end position="713"/>
    </location>
</feature>
<protein>
    <submittedName>
        <fullName evidence="2">Uncharacterized protein</fullName>
    </submittedName>
</protein>
<proteinExistence type="predicted"/>
<reference evidence="3" key="2">
    <citation type="submission" date="2024-04" db="EMBL/GenBank/DDBJ databases">
        <authorList>
            <person name="Chen Y."/>
            <person name="Shah S."/>
            <person name="Dougan E. K."/>
            <person name="Thang M."/>
            <person name="Chan C."/>
        </authorList>
    </citation>
    <scope>NUCLEOTIDE SEQUENCE [LARGE SCALE GENOMIC DNA]</scope>
</reference>
<dbReference type="EMBL" id="CAMXCT010002001">
    <property type="protein sequence ID" value="CAI3994832.1"/>
    <property type="molecule type" value="Genomic_DNA"/>
</dbReference>
<feature type="compositionally biased region" description="Low complexity" evidence="1">
    <location>
        <begin position="641"/>
        <end position="673"/>
    </location>
</feature>
<feature type="compositionally biased region" description="Basic residues" evidence="1">
    <location>
        <begin position="577"/>
        <end position="592"/>
    </location>
</feature>
<evidence type="ECO:0000256" key="1">
    <source>
        <dbReference type="SAM" id="MobiDB-lite"/>
    </source>
</evidence>
<organism evidence="2">
    <name type="scientific">Cladocopium goreaui</name>
    <dbReference type="NCBI Taxonomy" id="2562237"/>
    <lineage>
        <taxon>Eukaryota</taxon>
        <taxon>Sar</taxon>
        <taxon>Alveolata</taxon>
        <taxon>Dinophyceae</taxon>
        <taxon>Suessiales</taxon>
        <taxon>Symbiodiniaceae</taxon>
        <taxon>Cladocopium</taxon>
    </lineage>
</organism>
<evidence type="ECO:0000313" key="3">
    <source>
        <dbReference type="EMBL" id="CAL1148207.1"/>
    </source>
</evidence>
<feature type="compositionally biased region" description="Polar residues" evidence="1">
    <location>
        <begin position="701"/>
        <end position="713"/>
    </location>
</feature>
<name>A0A9P1CM38_9DINO</name>
<keyword evidence="4" id="KW-1185">Reference proteome</keyword>
<dbReference type="EMBL" id="CAMXCT030002001">
    <property type="protein sequence ID" value="CAL4782144.1"/>
    <property type="molecule type" value="Genomic_DNA"/>
</dbReference>
<evidence type="ECO:0000313" key="2">
    <source>
        <dbReference type="EMBL" id="CAI3994832.1"/>
    </source>
</evidence>